<dbReference type="RefSeq" id="WP_160224420.1">
    <property type="nucleotide sequence ID" value="NZ_CP029149.1"/>
</dbReference>
<evidence type="ECO:0000256" key="3">
    <source>
        <dbReference type="ARBA" id="ARBA00022692"/>
    </source>
</evidence>
<dbReference type="GO" id="GO:0016020">
    <property type="term" value="C:membrane"/>
    <property type="evidence" value="ECO:0007669"/>
    <property type="project" value="UniProtKB-SubCell"/>
</dbReference>
<reference evidence="6 7" key="1">
    <citation type="submission" date="2018-04" db="EMBL/GenBank/DDBJ databases">
        <title>Characteristic and Complete Genome Sequencing of A Novel Member of Infective Endocarditis Causative Bacteria: Bergeyella cardium QL-PH.</title>
        <authorList>
            <person name="Pan H."/>
            <person name="Sun E."/>
            <person name="Zhang Y."/>
        </authorList>
    </citation>
    <scope>NUCLEOTIDE SEQUENCE [LARGE SCALE GENOMIC DNA]</scope>
    <source>
        <strain evidence="6 7">HPQL</strain>
    </source>
</reference>
<dbReference type="InterPro" id="IPR000537">
    <property type="entry name" value="UbiA_prenyltransferase"/>
</dbReference>
<dbReference type="OrthoDB" id="1142538at2"/>
<dbReference type="KEGG" id="bcad:DBX24_07195"/>
<keyword evidence="7" id="KW-1185">Reference proteome</keyword>
<evidence type="ECO:0000313" key="7">
    <source>
        <dbReference type="Proteomes" id="UP000464318"/>
    </source>
</evidence>
<evidence type="ECO:0000256" key="2">
    <source>
        <dbReference type="ARBA" id="ARBA00022475"/>
    </source>
</evidence>
<keyword evidence="6" id="KW-0808">Transferase</keyword>
<keyword evidence="4" id="KW-1133">Transmembrane helix</keyword>
<name>A0A6P1QXS5_9FLAO</name>
<evidence type="ECO:0000256" key="1">
    <source>
        <dbReference type="ARBA" id="ARBA00004141"/>
    </source>
</evidence>
<organism evidence="6 7">
    <name type="scientific">Bergeyella cardium</name>
    <dbReference type="NCBI Taxonomy" id="1585976"/>
    <lineage>
        <taxon>Bacteria</taxon>
        <taxon>Pseudomonadati</taxon>
        <taxon>Bacteroidota</taxon>
        <taxon>Flavobacteriia</taxon>
        <taxon>Flavobacteriales</taxon>
        <taxon>Weeksellaceae</taxon>
        <taxon>Bergeyella</taxon>
    </lineage>
</organism>
<dbReference type="AlphaFoldDB" id="A0A6P1QXS5"/>
<dbReference type="InterPro" id="IPR044878">
    <property type="entry name" value="UbiA_sf"/>
</dbReference>
<dbReference type="PANTHER" id="PTHR42723:SF1">
    <property type="entry name" value="CHLOROPHYLL SYNTHASE, CHLOROPLASTIC"/>
    <property type="match status" value="1"/>
</dbReference>
<evidence type="ECO:0000256" key="5">
    <source>
        <dbReference type="ARBA" id="ARBA00023136"/>
    </source>
</evidence>
<sequence>MKSKGLYRFSQFISLLLGARVFVLSFFTFTLYVSTFFLFNQEESLRNFVFDIKVNGIIFCSVLSIAAGGIINQFYDWDKDSVERPLRVRLQSFVSQKHFLYTYLFLNALSLVVALFLSYRIFFFFLFYQFVIWFYSHKLSKIAVVNNLTYVALTLYPFSGMLVYYQHFSVRIMAMAVFLFLILWEVDVMKDVLTQRSDKIFNYHTLPIVIGKRGTQVVLLLLLLLNAATAVFIYYADYIQQAGVLSIYFLVSAGVLLLSMIPIFSFNRKNIFWLMNLLRFWIFIGVLAMFLDGVIPLLKAFL</sequence>
<accession>A0A6P1QXS5</accession>
<dbReference type="InterPro" id="IPR050475">
    <property type="entry name" value="Prenyltransferase_related"/>
</dbReference>
<evidence type="ECO:0000256" key="4">
    <source>
        <dbReference type="ARBA" id="ARBA00022989"/>
    </source>
</evidence>
<dbReference type="Proteomes" id="UP000464318">
    <property type="component" value="Chromosome"/>
</dbReference>
<dbReference type="Pfam" id="PF01040">
    <property type="entry name" value="UbiA"/>
    <property type="match status" value="1"/>
</dbReference>
<dbReference type="GO" id="GO:0016765">
    <property type="term" value="F:transferase activity, transferring alkyl or aryl (other than methyl) groups"/>
    <property type="evidence" value="ECO:0007669"/>
    <property type="project" value="InterPro"/>
</dbReference>
<dbReference type="PANTHER" id="PTHR42723">
    <property type="entry name" value="CHLOROPHYLL SYNTHASE"/>
    <property type="match status" value="1"/>
</dbReference>
<dbReference type="EMBL" id="CP029149">
    <property type="protein sequence ID" value="QHN65681.1"/>
    <property type="molecule type" value="Genomic_DNA"/>
</dbReference>
<keyword evidence="5" id="KW-0472">Membrane</keyword>
<proteinExistence type="predicted"/>
<keyword evidence="3" id="KW-0812">Transmembrane</keyword>
<dbReference type="Gene3D" id="1.10.357.140">
    <property type="entry name" value="UbiA prenyltransferase"/>
    <property type="match status" value="1"/>
</dbReference>
<protein>
    <submittedName>
        <fullName evidence="6">Prenyltransferase</fullName>
    </submittedName>
</protein>
<keyword evidence="2" id="KW-1003">Cell membrane</keyword>
<evidence type="ECO:0000313" key="6">
    <source>
        <dbReference type="EMBL" id="QHN65681.1"/>
    </source>
</evidence>
<comment type="subcellular location">
    <subcellularLocation>
        <location evidence="1">Membrane</location>
        <topology evidence="1">Multi-pass membrane protein</topology>
    </subcellularLocation>
</comment>
<gene>
    <name evidence="6" type="ORF">DBX24_07195</name>
</gene>